<dbReference type="AlphaFoldDB" id="A0A9P7DA54"/>
<comment type="caution">
    <text evidence="1">The sequence shown here is derived from an EMBL/GenBank/DDBJ whole genome shotgun (WGS) entry which is preliminary data.</text>
</comment>
<dbReference type="EMBL" id="JABBWE010000133">
    <property type="protein sequence ID" value="KAG1784667.1"/>
    <property type="molecule type" value="Genomic_DNA"/>
</dbReference>
<proteinExistence type="predicted"/>
<sequence>MEGETSFALDTSQICQDIRKRFRKGREEQGEYSGVGLPAGVLNVCPWIENTLTCYLEQKQHQITDSESTRKAMLLQVISAVLYLTYFRFSASYTLNMWTGASNAQNMRASIARDGSFDCAGRELRLRGMGASNGRELQTDGSFDCAGGSFESRNMGASIARDGSFERMGASIARDRSFEWMEAPNGWNESFEWTGTIMYTITSYM</sequence>
<gene>
    <name evidence="1" type="ORF">HD556DRAFT_1314881</name>
</gene>
<reference evidence="1" key="1">
    <citation type="journal article" date="2020" name="New Phytol.">
        <title>Comparative genomics reveals dynamic genome evolution in host specialist ectomycorrhizal fungi.</title>
        <authorList>
            <person name="Lofgren L.A."/>
            <person name="Nguyen N.H."/>
            <person name="Vilgalys R."/>
            <person name="Ruytinx J."/>
            <person name="Liao H.L."/>
            <person name="Branco S."/>
            <person name="Kuo A."/>
            <person name="LaButti K."/>
            <person name="Lipzen A."/>
            <person name="Andreopoulos W."/>
            <person name="Pangilinan J."/>
            <person name="Riley R."/>
            <person name="Hundley H."/>
            <person name="Na H."/>
            <person name="Barry K."/>
            <person name="Grigoriev I.V."/>
            <person name="Stajich J.E."/>
            <person name="Kennedy P.G."/>
        </authorList>
    </citation>
    <scope>NUCLEOTIDE SEQUENCE</scope>
    <source>
        <strain evidence="1">S12</strain>
    </source>
</reference>
<keyword evidence="2" id="KW-1185">Reference proteome</keyword>
<name>A0A9P7DA54_9AGAM</name>
<dbReference type="GeneID" id="64594796"/>
<accession>A0A9P7DA54</accession>
<evidence type="ECO:0000313" key="1">
    <source>
        <dbReference type="EMBL" id="KAG1784667.1"/>
    </source>
</evidence>
<organism evidence="1 2">
    <name type="scientific">Suillus plorans</name>
    <dbReference type="NCBI Taxonomy" id="116603"/>
    <lineage>
        <taxon>Eukaryota</taxon>
        <taxon>Fungi</taxon>
        <taxon>Dikarya</taxon>
        <taxon>Basidiomycota</taxon>
        <taxon>Agaricomycotina</taxon>
        <taxon>Agaricomycetes</taxon>
        <taxon>Agaricomycetidae</taxon>
        <taxon>Boletales</taxon>
        <taxon>Suillineae</taxon>
        <taxon>Suillaceae</taxon>
        <taxon>Suillus</taxon>
    </lineage>
</organism>
<dbReference type="Proteomes" id="UP000719766">
    <property type="component" value="Unassembled WGS sequence"/>
</dbReference>
<dbReference type="RefSeq" id="XP_041152152.1">
    <property type="nucleotide sequence ID" value="XM_041301032.1"/>
</dbReference>
<protein>
    <submittedName>
        <fullName evidence="1">Uncharacterized protein</fullName>
    </submittedName>
</protein>
<dbReference type="OrthoDB" id="4062651at2759"/>
<evidence type="ECO:0000313" key="2">
    <source>
        <dbReference type="Proteomes" id="UP000719766"/>
    </source>
</evidence>